<evidence type="ECO:0000313" key="3">
    <source>
        <dbReference type="Proteomes" id="UP000661696"/>
    </source>
</evidence>
<feature type="transmembrane region" description="Helical" evidence="1">
    <location>
        <begin position="12"/>
        <end position="32"/>
    </location>
</feature>
<gene>
    <name evidence="2" type="ORF">JET18_07715</name>
</gene>
<dbReference type="RefSeq" id="WP_202090031.1">
    <property type="nucleotide sequence ID" value="NZ_JAELVM010000001.1"/>
</dbReference>
<evidence type="ECO:0000313" key="2">
    <source>
        <dbReference type="EMBL" id="MBL1220717.1"/>
    </source>
</evidence>
<evidence type="ECO:0000256" key="1">
    <source>
        <dbReference type="SAM" id="Phobius"/>
    </source>
</evidence>
<accession>A0ABS1QDP3</accession>
<evidence type="ECO:0008006" key="4">
    <source>
        <dbReference type="Google" id="ProtNLM"/>
    </source>
</evidence>
<keyword evidence="1" id="KW-1133">Transmembrane helix</keyword>
<keyword evidence="1" id="KW-0812">Transmembrane</keyword>
<organism evidence="2 3">
    <name type="scientific">Chryseobacterium endalhagicum</name>
    <dbReference type="NCBI Taxonomy" id="2797638"/>
    <lineage>
        <taxon>Bacteria</taxon>
        <taxon>Pseudomonadati</taxon>
        <taxon>Bacteroidota</taxon>
        <taxon>Flavobacteriia</taxon>
        <taxon>Flavobacteriales</taxon>
        <taxon>Weeksellaceae</taxon>
        <taxon>Chryseobacterium group</taxon>
        <taxon>Chryseobacterium</taxon>
    </lineage>
</organism>
<proteinExistence type="predicted"/>
<protein>
    <recommendedName>
        <fullName evidence="4">PH domain-containing protein</fullName>
    </recommendedName>
</protein>
<name>A0ABS1QDP3_9FLAO</name>
<reference evidence="2 3" key="1">
    <citation type="submission" date="2020-12" db="EMBL/GenBank/DDBJ databases">
        <title>Chryseobacterium endoalhailicus sp. nov., isolated from seed of leguminous plant.</title>
        <authorList>
            <person name="Zhang X."/>
        </authorList>
    </citation>
    <scope>NUCLEOTIDE SEQUENCE [LARGE SCALE GENOMIC DNA]</scope>
    <source>
        <strain evidence="2 3">L7</strain>
    </source>
</reference>
<keyword evidence="3" id="KW-1185">Reference proteome</keyword>
<comment type="caution">
    <text evidence="2">The sequence shown here is derived from an EMBL/GenBank/DDBJ whole genome shotgun (WGS) entry which is preliminary data.</text>
</comment>
<sequence>MESITISERKKSIITDAVLVALFGAVPLFFLIKWLIETDEGRGFIIFLMIVALFFPMVVLAGYIWDVKQKIILSEAGVKLCYGRNIVDIIHSEGRFAITPDHEIPWHTIAGFDIVSFERREPAEGGGYSTVTKSDLIIKLKNTDRIFLDFEQPKNKYYGVGLGKFKEQPHTILKMCEEFQRTV</sequence>
<dbReference type="EMBL" id="JAELVM010000001">
    <property type="protein sequence ID" value="MBL1220717.1"/>
    <property type="molecule type" value="Genomic_DNA"/>
</dbReference>
<feature type="transmembrane region" description="Helical" evidence="1">
    <location>
        <begin position="44"/>
        <end position="65"/>
    </location>
</feature>
<dbReference type="Proteomes" id="UP000661696">
    <property type="component" value="Unassembled WGS sequence"/>
</dbReference>
<keyword evidence="1" id="KW-0472">Membrane</keyword>